<dbReference type="EMBL" id="CP002547">
    <property type="protein sequence ID" value="ADY54736.1"/>
    <property type="molecule type" value="Genomic_DNA"/>
</dbReference>
<dbReference type="OrthoDB" id="164847at2"/>
<name>F0SXJ0_SYNGF</name>
<dbReference type="eggNOG" id="ENOG5032YYQ">
    <property type="taxonomic scope" value="Bacteria"/>
</dbReference>
<dbReference type="STRING" id="645991.Sgly_0370"/>
<reference evidence="1 2" key="1">
    <citation type="journal article" date="2011" name="Stand. Genomic Sci.">
        <title>Complete genome sequence of Syntrophobotulus glycolicus type strain (FlGlyR).</title>
        <authorList>
            <person name="Han C."/>
            <person name="Mwirichia R."/>
            <person name="Chertkov O."/>
            <person name="Held B."/>
            <person name="Lapidus A."/>
            <person name="Nolan M."/>
            <person name="Lucas S."/>
            <person name="Hammon N."/>
            <person name="Deshpande S."/>
            <person name="Cheng J.F."/>
            <person name="Tapia R."/>
            <person name="Goodwin L."/>
            <person name="Pitluck S."/>
            <person name="Huntemann M."/>
            <person name="Liolios K."/>
            <person name="Ivanova N."/>
            <person name="Pagani I."/>
            <person name="Mavromatis K."/>
            <person name="Ovchinikova G."/>
            <person name="Pati A."/>
            <person name="Chen A."/>
            <person name="Palaniappan K."/>
            <person name="Land M."/>
            <person name="Hauser L."/>
            <person name="Brambilla E.M."/>
            <person name="Rohde M."/>
            <person name="Spring S."/>
            <person name="Sikorski J."/>
            <person name="Goker M."/>
            <person name="Woyke T."/>
            <person name="Bristow J."/>
            <person name="Eisen J.A."/>
            <person name="Markowitz V."/>
            <person name="Hugenholtz P."/>
            <person name="Kyrpides N.C."/>
            <person name="Klenk H.P."/>
            <person name="Detter J.C."/>
        </authorList>
    </citation>
    <scope>NUCLEOTIDE SEQUENCE [LARGE SCALE GENOMIC DNA]</scope>
    <source>
        <strain evidence="2">DSM 8271 / FlGlyR</strain>
    </source>
</reference>
<proteinExistence type="predicted"/>
<dbReference type="RefSeq" id="WP_013623607.1">
    <property type="nucleotide sequence ID" value="NC_015172.1"/>
</dbReference>
<gene>
    <name evidence="1" type="ordered locus">Sgly_0370</name>
</gene>
<protein>
    <recommendedName>
        <fullName evidence="3">DUF3006 domain-containing protein</fullName>
    </recommendedName>
</protein>
<dbReference type="Proteomes" id="UP000007488">
    <property type="component" value="Chromosome"/>
</dbReference>
<dbReference type="KEGG" id="sgy:Sgly_0370"/>
<dbReference type="HOGENOM" id="CLU_181623_0_1_9"/>
<dbReference type="InterPro" id="IPR021377">
    <property type="entry name" value="DUF3006"/>
</dbReference>
<dbReference type="Gene3D" id="6.20.120.50">
    <property type="match status" value="1"/>
</dbReference>
<sequence>MYIIDRFEGEWAVITTNDRKTFHLPKALFPAAKEGDVIQIKVIVDQAATVQRKDRAKKLFDHFFDEEE</sequence>
<evidence type="ECO:0008006" key="3">
    <source>
        <dbReference type="Google" id="ProtNLM"/>
    </source>
</evidence>
<dbReference type="AlphaFoldDB" id="F0SXJ0"/>
<organism evidence="1 2">
    <name type="scientific">Syntrophobotulus glycolicus (strain DSM 8271 / FlGlyR)</name>
    <dbReference type="NCBI Taxonomy" id="645991"/>
    <lineage>
        <taxon>Bacteria</taxon>
        <taxon>Bacillati</taxon>
        <taxon>Bacillota</taxon>
        <taxon>Clostridia</taxon>
        <taxon>Eubacteriales</taxon>
        <taxon>Desulfitobacteriaceae</taxon>
        <taxon>Syntrophobotulus</taxon>
    </lineage>
</organism>
<dbReference type="Pfam" id="PF11213">
    <property type="entry name" value="DUF3006"/>
    <property type="match status" value="1"/>
</dbReference>
<keyword evidence="2" id="KW-1185">Reference proteome</keyword>
<evidence type="ECO:0000313" key="2">
    <source>
        <dbReference type="Proteomes" id="UP000007488"/>
    </source>
</evidence>
<accession>F0SXJ0</accession>
<reference evidence="2" key="2">
    <citation type="submission" date="2011-02" db="EMBL/GenBank/DDBJ databases">
        <title>The complete genome of Syntrophobotulus glycolicus DSM 8271.</title>
        <authorList>
            <person name="Lucas S."/>
            <person name="Copeland A."/>
            <person name="Lapidus A."/>
            <person name="Bruce D."/>
            <person name="Goodwin L."/>
            <person name="Pitluck S."/>
            <person name="Kyrpides N."/>
            <person name="Mavromatis K."/>
            <person name="Pagani I."/>
            <person name="Ivanova N."/>
            <person name="Mikhailova N."/>
            <person name="Chertkov O."/>
            <person name="Held B."/>
            <person name="Detter J.C."/>
            <person name="Tapia R."/>
            <person name="Han C."/>
            <person name="Land M."/>
            <person name="Hauser L."/>
            <person name="Markowitz V."/>
            <person name="Cheng J.-F."/>
            <person name="Hugenholtz P."/>
            <person name="Woyke T."/>
            <person name="Wu D."/>
            <person name="Spring S."/>
            <person name="Schroeder M."/>
            <person name="Brambilla E."/>
            <person name="Klenk H.-P."/>
            <person name="Eisen J.A."/>
        </authorList>
    </citation>
    <scope>NUCLEOTIDE SEQUENCE [LARGE SCALE GENOMIC DNA]</scope>
    <source>
        <strain evidence="2">DSM 8271 / FlGlyR</strain>
    </source>
</reference>
<evidence type="ECO:0000313" key="1">
    <source>
        <dbReference type="EMBL" id="ADY54736.1"/>
    </source>
</evidence>